<feature type="domain" description="ABC transporter" evidence="8">
    <location>
        <begin position="322"/>
        <end position="564"/>
    </location>
</feature>
<evidence type="ECO:0000259" key="8">
    <source>
        <dbReference type="PROSITE" id="PS50893"/>
    </source>
</evidence>
<dbReference type="GO" id="GO:0005524">
    <property type="term" value="F:ATP binding"/>
    <property type="evidence" value="ECO:0007669"/>
    <property type="project" value="UniProtKB-KW"/>
</dbReference>
<keyword evidence="5 7" id="KW-1133">Transmembrane helix</keyword>
<dbReference type="PANTHER" id="PTHR43394:SF15">
    <property type="entry name" value="ALPHA-FACTOR-TRANSPORTING ATPASE"/>
    <property type="match status" value="1"/>
</dbReference>
<dbReference type="EMBL" id="NPHW01002445">
    <property type="protein sequence ID" value="OXV11503.1"/>
    <property type="molecule type" value="Genomic_DNA"/>
</dbReference>
<feature type="domain" description="ABC transmembrane type-1" evidence="9">
    <location>
        <begin position="508"/>
        <end position="746"/>
    </location>
</feature>
<comment type="caution">
    <text evidence="10">The sequence shown here is derived from an EMBL/GenBank/DDBJ whole genome shotgun (WGS) entry which is preliminary data.</text>
</comment>
<dbReference type="PROSITE" id="PS50929">
    <property type="entry name" value="ABC_TM1F"/>
    <property type="match status" value="2"/>
</dbReference>
<dbReference type="SMART" id="SM00382">
    <property type="entry name" value="AAA"/>
    <property type="match status" value="2"/>
</dbReference>
<reference evidence="10 11" key="1">
    <citation type="journal article" date="2015" name="Environ. Microbiol.">
        <title>Metagenome sequence of Elaphomyces granulatus from sporocarp tissue reveals Ascomycota ectomycorrhizal fingerprints of genome expansion and a Proteobacteria-rich microbiome.</title>
        <authorList>
            <person name="Quandt C.A."/>
            <person name="Kohler A."/>
            <person name="Hesse C.N."/>
            <person name="Sharpton T.J."/>
            <person name="Martin F."/>
            <person name="Spatafora J.W."/>
        </authorList>
    </citation>
    <scope>NUCLEOTIDE SEQUENCE [LARGE SCALE GENOMIC DNA]</scope>
    <source>
        <strain evidence="10 11">OSC145934</strain>
    </source>
</reference>
<proteinExistence type="predicted"/>
<dbReference type="InterPro" id="IPR036640">
    <property type="entry name" value="ABC1_TM_sf"/>
</dbReference>
<dbReference type="Pfam" id="PF00664">
    <property type="entry name" value="ABC_membrane"/>
    <property type="match status" value="2"/>
</dbReference>
<dbReference type="InterPro" id="IPR039421">
    <property type="entry name" value="Type_1_exporter"/>
</dbReference>
<dbReference type="Gene3D" id="3.40.50.300">
    <property type="entry name" value="P-loop containing nucleotide triphosphate hydrolases"/>
    <property type="match status" value="3"/>
</dbReference>
<keyword evidence="3" id="KW-0547">Nucleotide-binding</keyword>
<keyword evidence="4" id="KW-0067">ATP-binding</keyword>
<gene>
    <name evidence="10" type="ORF">Egran_00736</name>
</gene>
<feature type="transmembrane region" description="Helical" evidence="7">
    <location>
        <begin position="683"/>
        <end position="708"/>
    </location>
</feature>
<feature type="domain" description="ABC transporter" evidence="8">
    <location>
        <begin position="780"/>
        <end position="1028"/>
    </location>
</feature>
<dbReference type="GO" id="GO:0016887">
    <property type="term" value="F:ATP hydrolysis activity"/>
    <property type="evidence" value="ECO:0007669"/>
    <property type="project" value="InterPro"/>
</dbReference>
<keyword evidence="11" id="KW-1185">Reference proteome</keyword>
<evidence type="ECO:0000256" key="3">
    <source>
        <dbReference type="ARBA" id="ARBA00022741"/>
    </source>
</evidence>
<evidence type="ECO:0000256" key="6">
    <source>
        <dbReference type="ARBA" id="ARBA00023136"/>
    </source>
</evidence>
<keyword evidence="2 7" id="KW-0812">Transmembrane</keyword>
<evidence type="ECO:0000313" key="11">
    <source>
        <dbReference type="Proteomes" id="UP000243515"/>
    </source>
</evidence>
<evidence type="ECO:0000256" key="2">
    <source>
        <dbReference type="ARBA" id="ARBA00022692"/>
    </source>
</evidence>
<dbReference type="Proteomes" id="UP000243515">
    <property type="component" value="Unassembled WGS sequence"/>
</dbReference>
<dbReference type="Gene3D" id="1.20.1560.10">
    <property type="entry name" value="ABC transporter type 1, transmembrane domain"/>
    <property type="match status" value="2"/>
</dbReference>
<dbReference type="InterPro" id="IPR003593">
    <property type="entry name" value="AAA+_ATPase"/>
</dbReference>
<organism evidence="10 11">
    <name type="scientific">Elaphomyces granulatus</name>
    <dbReference type="NCBI Taxonomy" id="519963"/>
    <lineage>
        <taxon>Eukaryota</taxon>
        <taxon>Fungi</taxon>
        <taxon>Dikarya</taxon>
        <taxon>Ascomycota</taxon>
        <taxon>Pezizomycotina</taxon>
        <taxon>Eurotiomycetes</taxon>
        <taxon>Eurotiomycetidae</taxon>
        <taxon>Eurotiales</taxon>
        <taxon>Elaphomycetaceae</taxon>
        <taxon>Elaphomyces</taxon>
    </lineage>
</organism>
<feature type="transmembrane region" description="Helical" evidence="7">
    <location>
        <begin position="720"/>
        <end position="741"/>
    </location>
</feature>
<dbReference type="GO" id="GO:0015421">
    <property type="term" value="F:ABC-type oligopeptide transporter activity"/>
    <property type="evidence" value="ECO:0007669"/>
    <property type="project" value="TreeGrafter"/>
</dbReference>
<keyword evidence="6 7" id="KW-0472">Membrane</keyword>
<comment type="subcellular location">
    <subcellularLocation>
        <location evidence="1">Membrane</location>
        <topology evidence="1">Multi-pass membrane protein</topology>
    </subcellularLocation>
</comment>
<feature type="transmembrane region" description="Helical" evidence="7">
    <location>
        <begin position="603"/>
        <end position="621"/>
    </location>
</feature>
<dbReference type="AlphaFoldDB" id="A0A232M522"/>
<dbReference type="InterPro" id="IPR011527">
    <property type="entry name" value="ABC1_TM_dom"/>
</dbReference>
<dbReference type="GO" id="GO:0005743">
    <property type="term" value="C:mitochondrial inner membrane"/>
    <property type="evidence" value="ECO:0007669"/>
    <property type="project" value="TreeGrafter"/>
</dbReference>
<evidence type="ECO:0000256" key="5">
    <source>
        <dbReference type="ARBA" id="ARBA00022989"/>
    </source>
</evidence>
<dbReference type="GO" id="GO:0090374">
    <property type="term" value="P:oligopeptide export from mitochondrion"/>
    <property type="evidence" value="ECO:0007669"/>
    <property type="project" value="TreeGrafter"/>
</dbReference>
<evidence type="ECO:0000256" key="7">
    <source>
        <dbReference type="SAM" id="Phobius"/>
    </source>
</evidence>
<dbReference type="PANTHER" id="PTHR43394">
    <property type="entry name" value="ATP-DEPENDENT PERMEASE MDL1, MITOCHONDRIAL"/>
    <property type="match status" value="1"/>
</dbReference>
<evidence type="ECO:0000259" key="9">
    <source>
        <dbReference type="PROSITE" id="PS50929"/>
    </source>
</evidence>
<evidence type="ECO:0000256" key="4">
    <source>
        <dbReference type="ARBA" id="ARBA00022840"/>
    </source>
</evidence>
<protein>
    <submittedName>
        <fullName evidence="10">Uncharacterized protein</fullName>
    </submittedName>
</protein>
<dbReference type="SUPFAM" id="SSF90123">
    <property type="entry name" value="ABC transporter transmembrane region"/>
    <property type="match status" value="2"/>
</dbReference>
<name>A0A232M522_9EURO</name>
<dbReference type="Pfam" id="PF00005">
    <property type="entry name" value="ABC_tran"/>
    <property type="match status" value="2"/>
</dbReference>
<accession>A0A232M522</accession>
<feature type="domain" description="ABC transmembrane type-1" evidence="9">
    <location>
        <begin position="1"/>
        <end position="285"/>
    </location>
</feature>
<feature type="transmembrane region" description="Helical" evidence="7">
    <location>
        <begin position="143"/>
        <end position="162"/>
    </location>
</feature>
<feature type="transmembrane region" description="Helical" evidence="7">
    <location>
        <begin position="118"/>
        <end position="137"/>
    </location>
</feature>
<dbReference type="SUPFAM" id="SSF52540">
    <property type="entry name" value="P-loop containing nucleoside triphosphate hydrolases"/>
    <property type="match status" value="2"/>
</dbReference>
<dbReference type="CDD" id="cd18578">
    <property type="entry name" value="ABC_6TM_Pgp_ABCB1_D2_like"/>
    <property type="match status" value="1"/>
</dbReference>
<sequence length="1036" mass="113908">MTGMVMPAFAILLGMLFDTFTNFGSTTISSLQLTEETAKDCKALLGLGIGSLILNGMYLALWVIFGELQAKNIRSRLFSELLDRDLEWFDMQRGGIGALISRLQIQIREVQVATSQSFGFALQHLVRILAALALAFYTSWNLTLVAFATVPFFLVVVALLSSRIQSAIEAQKSELNNASSLAHEAICAIDTVKCFNGQSSRFQKYVASVSQAACHYMRQAHLNSARIGCARLMMFGIFIQGFWYGSSLVGSGAASAGDVMRTFWACIVAMQSIEQLLPRFFELEKGKVAASSLKVILYRPNPDRQLTGSMGIMPPRRCHGKIEVKSVSFAYPSQPNRLVLQCASFIFPAGNTIFIIGRSGSGKSTLADLLLRFYAPISGEILIDDKPIQTFDVRWIRNNITLVQQESILFNETILQNIVLGGQTSKDARPECIKPCIEMANLQDLADTMPDGFNTVVGAGGNLLSGGQRQRVAIARARLRDTPILILDECTSALDSKNRTAVMKSIRVAIGDAAAAYWMHYLLEYCGQAWTDSLRGAAMVRILDQPRSWFELDENMSHLLVLYLDQNAEEMRKLIGKFAAYVLVATSIILIAFSWSFTISWKLTIVGLACGPLIFAITRGFEVVSGKWEKRSNGIYEKTISIFSETFLGIRTVKALTLESYFDEKHFRALEKGMKLCLKRASFTGFFFGLTESAVIFVTALLFFYGAVLESSLELTANDIIIVFSMLLLSMGYVNVVLTWIPEISLSRDNASRLLRLSNLPLNTSHEHVGKRRDFDPTPIRIQRLNFRYPHRPEACVLRDVSLTIPMNSCIAIVGHSGSGKSTLASLLLKLYPSPMCQPGFHTITLGGIGIRHLHTPTLRSLVTLVPQQPKLLADSIGANIGYGLPSSSPLNTLDNIRGAAQAAGIDEFISSLPNGYETVLGDGGICLSGGQAQQVAIARSLIRQPQILILDEVTASLDGESADTIKCTIRRLVAAERGLAVIIITHAREMMEIAENVIVMDHGSVVEEGPYNVLLQKPGGKLRHMLTADDTIRGR</sequence>
<dbReference type="InterPro" id="IPR027417">
    <property type="entry name" value="P-loop_NTPase"/>
</dbReference>
<feature type="transmembrane region" description="Helical" evidence="7">
    <location>
        <begin position="44"/>
        <end position="65"/>
    </location>
</feature>
<dbReference type="OrthoDB" id="6500128at2759"/>
<feature type="transmembrane region" description="Helical" evidence="7">
    <location>
        <begin position="578"/>
        <end position="597"/>
    </location>
</feature>
<dbReference type="PROSITE" id="PS50893">
    <property type="entry name" value="ABC_TRANSPORTER_2"/>
    <property type="match status" value="2"/>
</dbReference>
<dbReference type="InterPro" id="IPR003439">
    <property type="entry name" value="ABC_transporter-like_ATP-bd"/>
</dbReference>
<dbReference type="CDD" id="cd18577">
    <property type="entry name" value="ABC_6TM_Pgp_ABCB1_D1_like"/>
    <property type="match status" value="1"/>
</dbReference>
<dbReference type="FunFam" id="3.40.50.300:FF:003218">
    <property type="entry name" value="ABC a-pheromone efflux pump AtrD"/>
    <property type="match status" value="1"/>
</dbReference>
<evidence type="ECO:0000313" key="10">
    <source>
        <dbReference type="EMBL" id="OXV11503.1"/>
    </source>
</evidence>
<evidence type="ECO:0000256" key="1">
    <source>
        <dbReference type="ARBA" id="ARBA00004141"/>
    </source>
</evidence>